<dbReference type="InterPro" id="IPR050445">
    <property type="entry name" value="Bact_polysacc_biosynth/exp"/>
</dbReference>
<evidence type="ECO:0000256" key="17">
    <source>
        <dbReference type="SAM" id="MobiDB-lite"/>
    </source>
</evidence>
<organism evidence="21 22">
    <name type="scientific">Streptomyces finlayi</name>
    <dbReference type="NCBI Taxonomy" id="67296"/>
    <lineage>
        <taxon>Bacteria</taxon>
        <taxon>Bacillati</taxon>
        <taxon>Actinomycetota</taxon>
        <taxon>Actinomycetes</taxon>
        <taxon>Kitasatosporales</taxon>
        <taxon>Streptomycetaceae</taxon>
        <taxon>Streptomyces</taxon>
    </lineage>
</organism>
<keyword evidence="15" id="KW-0829">Tyrosine-protein kinase</keyword>
<dbReference type="PANTHER" id="PTHR32309:SF13">
    <property type="entry name" value="FERRIC ENTEROBACTIN TRANSPORT PROTEIN FEPE"/>
    <property type="match status" value="1"/>
</dbReference>
<evidence type="ECO:0000256" key="7">
    <source>
        <dbReference type="ARBA" id="ARBA00022519"/>
    </source>
</evidence>
<dbReference type="Pfam" id="PF13614">
    <property type="entry name" value="AAA_31"/>
    <property type="match status" value="1"/>
</dbReference>
<evidence type="ECO:0000256" key="12">
    <source>
        <dbReference type="ARBA" id="ARBA00022840"/>
    </source>
</evidence>
<dbReference type="InterPro" id="IPR025669">
    <property type="entry name" value="AAA_dom"/>
</dbReference>
<dbReference type="GO" id="GO:0005524">
    <property type="term" value="F:ATP binding"/>
    <property type="evidence" value="ECO:0007669"/>
    <property type="project" value="UniProtKB-KW"/>
</dbReference>
<dbReference type="PANTHER" id="PTHR32309">
    <property type="entry name" value="TYROSINE-PROTEIN KINASE"/>
    <property type="match status" value="1"/>
</dbReference>
<sequence>MTVPEDEVNARAHAEALLKRWKFIALCALAGLLTGLLATWLSTPVYQGHSQIFVSARAVADTQQLAQVSSFGQDRVQSYADLVTSRPVMEEVVAELGLEQRPDELAQQVKASSPIGTVLINITASDRSPRGAADIANAVARHLIDAVGELETPVGGGAIPVKLSVSQSSDVPARPDSPRPLLNLAAGLFGGLLVGVGTALLREVLDSSMATSEELGEAVELPVFGSIPLNRIGKQQTLVLEENGAGGYSRRAEAYRQLRTNLQFASVGQAPKVIAVSSALPGEGKTSTAVNLAAALVLDGRRVCLVDADLRRPRLADGLGLVADAGLTTVLIGQAEIEDVLQCGPGGLQVLTSGPVPPNPVELLASDRMGAVLRELGERFDTVVVDTAPVLPVADTVGLALHVDGVVLVVRARKTGRDQAAGAAAALRGVGATLIGAVLSMTQDRRGVGSYSSYHSYSPVGPPTGRAAWLHRIGRPRGASQSHSQSSSPEPVLAAKSSRKKIR</sequence>
<keyword evidence="6" id="KW-1003">Cell membrane</keyword>
<keyword evidence="7" id="KW-0997">Cell inner membrane</keyword>
<evidence type="ECO:0000259" key="19">
    <source>
        <dbReference type="Pfam" id="PF02706"/>
    </source>
</evidence>
<evidence type="ECO:0000256" key="2">
    <source>
        <dbReference type="ARBA" id="ARBA00006683"/>
    </source>
</evidence>
<dbReference type="Gene3D" id="3.40.50.300">
    <property type="entry name" value="P-loop containing nucleotide triphosphate hydrolases"/>
    <property type="match status" value="1"/>
</dbReference>
<feature type="region of interest" description="Disordered" evidence="17">
    <location>
        <begin position="474"/>
        <end position="503"/>
    </location>
</feature>
<accession>A0A919C8F7</accession>
<evidence type="ECO:0000256" key="13">
    <source>
        <dbReference type="ARBA" id="ARBA00022989"/>
    </source>
</evidence>
<dbReference type="InterPro" id="IPR005702">
    <property type="entry name" value="Wzc-like_C"/>
</dbReference>
<evidence type="ECO:0000256" key="6">
    <source>
        <dbReference type="ARBA" id="ARBA00022475"/>
    </source>
</evidence>
<dbReference type="GO" id="GO:0005886">
    <property type="term" value="C:plasma membrane"/>
    <property type="evidence" value="ECO:0007669"/>
    <property type="project" value="UniProtKB-SubCell"/>
</dbReference>
<evidence type="ECO:0000256" key="11">
    <source>
        <dbReference type="ARBA" id="ARBA00022777"/>
    </source>
</evidence>
<comment type="similarity">
    <text evidence="4">Belongs to the etk/wzc family.</text>
</comment>
<evidence type="ECO:0000256" key="4">
    <source>
        <dbReference type="ARBA" id="ARBA00008883"/>
    </source>
</evidence>
<keyword evidence="14 18" id="KW-0472">Membrane</keyword>
<dbReference type="EC" id="2.7.10.2" evidence="5"/>
<name>A0A919C8F7_9ACTN</name>
<keyword evidence="13 18" id="KW-1133">Transmembrane helix</keyword>
<evidence type="ECO:0000256" key="16">
    <source>
        <dbReference type="ARBA" id="ARBA00051245"/>
    </source>
</evidence>
<evidence type="ECO:0000256" key="1">
    <source>
        <dbReference type="ARBA" id="ARBA00004429"/>
    </source>
</evidence>
<reference evidence="21" key="2">
    <citation type="submission" date="2020-09" db="EMBL/GenBank/DDBJ databases">
        <authorList>
            <person name="Sun Q."/>
            <person name="Ohkuma M."/>
        </authorList>
    </citation>
    <scope>NUCLEOTIDE SEQUENCE</scope>
    <source>
        <strain evidence="21">JCM 4637</strain>
    </source>
</reference>
<keyword evidence="12" id="KW-0067">ATP-binding</keyword>
<dbReference type="NCBIfam" id="TIGR01007">
    <property type="entry name" value="eps_fam"/>
    <property type="match status" value="1"/>
</dbReference>
<evidence type="ECO:0000256" key="15">
    <source>
        <dbReference type="ARBA" id="ARBA00023137"/>
    </source>
</evidence>
<comment type="catalytic activity">
    <reaction evidence="16">
        <text>L-tyrosyl-[protein] + ATP = O-phospho-L-tyrosyl-[protein] + ADP + H(+)</text>
        <dbReference type="Rhea" id="RHEA:10596"/>
        <dbReference type="Rhea" id="RHEA-COMP:10136"/>
        <dbReference type="Rhea" id="RHEA-COMP:20101"/>
        <dbReference type="ChEBI" id="CHEBI:15378"/>
        <dbReference type="ChEBI" id="CHEBI:30616"/>
        <dbReference type="ChEBI" id="CHEBI:46858"/>
        <dbReference type="ChEBI" id="CHEBI:61978"/>
        <dbReference type="ChEBI" id="CHEBI:456216"/>
        <dbReference type="EC" id="2.7.10.2"/>
    </reaction>
</comment>
<dbReference type="AlphaFoldDB" id="A0A919C8F7"/>
<reference evidence="21" key="1">
    <citation type="journal article" date="2014" name="Int. J. Syst. Evol. Microbiol.">
        <title>Complete genome sequence of Corynebacterium casei LMG S-19264T (=DSM 44701T), isolated from a smear-ripened cheese.</title>
        <authorList>
            <consortium name="US DOE Joint Genome Institute (JGI-PGF)"/>
            <person name="Walter F."/>
            <person name="Albersmeier A."/>
            <person name="Kalinowski J."/>
            <person name="Ruckert C."/>
        </authorList>
    </citation>
    <scope>NUCLEOTIDE SEQUENCE</scope>
    <source>
        <strain evidence="21">JCM 4637</strain>
    </source>
</reference>
<comment type="similarity">
    <text evidence="3">Belongs to the CpsD/CapB family.</text>
</comment>
<comment type="caution">
    <text evidence="21">The sequence shown here is derived from an EMBL/GenBank/DDBJ whole genome shotgun (WGS) entry which is preliminary data.</text>
</comment>
<evidence type="ECO:0000256" key="18">
    <source>
        <dbReference type="SAM" id="Phobius"/>
    </source>
</evidence>
<keyword evidence="11" id="KW-0418">Kinase</keyword>
<evidence type="ECO:0000256" key="3">
    <source>
        <dbReference type="ARBA" id="ARBA00007316"/>
    </source>
</evidence>
<keyword evidence="10" id="KW-0547">Nucleotide-binding</keyword>
<dbReference type="Proteomes" id="UP000638353">
    <property type="component" value="Unassembled WGS sequence"/>
</dbReference>
<dbReference type="CDD" id="cd05387">
    <property type="entry name" value="BY-kinase"/>
    <property type="match status" value="1"/>
</dbReference>
<dbReference type="GO" id="GO:0004715">
    <property type="term" value="F:non-membrane spanning protein tyrosine kinase activity"/>
    <property type="evidence" value="ECO:0007669"/>
    <property type="project" value="UniProtKB-EC"/>
</dbReference>
<evidence type="ECO:0000313" key="21">
    <source>
        <dbReference type="EMBL" id="GHC82790.1"/>
    </source>
</evidence>
<gene>
    <name evidence="21" type="ORF">GCM10010334_11320</name>
</gene>
<dbReference type="SUPFAM" id="SSF52540">
    <property type="entry name" value="P-loop containing nucleoside triphosphate hydrolases"/>
    <property type="match status" value="1"/>
</dbReference>
<dbReference type="Pfam" id="PF02706">
    <property type="entry name" value="Wzz"/>
    <property type="match status" value="1"/>
</dbReference>
<comment type="subcellular location">
    <subcellularLocation>
        <location evidence="1">Cell inner membrane</location>
        <topology evidence="1">Multi-pass membrane protein</topology>
    </subcellularLocation>
</comment>
<comment type="similarity">
    <text evidence="2">Belongs to the CpsC/CapA family.</text>
</comment>
<dbReference type="EMBL" id="BMVC01000002">
    <property type="protein sequence ID" value="GHC82790.1"/>
    <property type="molecule type" value="Genomic_DNA"/>
</dbReference>
<evidence type="ECO:0000256" key="14">
    <source>
        <dbReference type="ARBA" id="ARBA00023136"/>
    </source>
</evidence>
<keyword evidence="9 18" id="KW-0812">Transmembrane</keyword>
<keyword evidence="8" id="KW-0808">Transferase</keyword>
<evidence type="ECO:0000259" key="20">
    <source>
        <dbReference type="Pfam" id="PF13614"/>
    </source>
</evidence>
<evidence type="ECO:0000256" key="9">
    <source>
        <dbReference type="ARBA" id="ARBA00022692"/>
    </source>
</evidence>
<evidence type="ECO:0000313" key="22">
    <source>
        <dbReference type="Proteomes" id="UP000638353"/>
    </source>
</evidence>
<feature type="transmembrane region" description="Helical" evidence="18">
    <location>
        <begin position="21"/>
        <end position="41"/>
    </location>
</feature>
<evidence type="ECO:0000256" key="8">
    <source>
        <dbReference type="ARBA" id="ARBA00022679"/>
    </source>
</evidence>
<feature type="domain" description="Polysaccharide chain length determinant N-terminal" evidence="19">
    <location>
        <begin position="15"/>
        <end position="96"/>
    </location>
</feature>
<evidence type="ECO:0000256" key="5">
    <source>
        <dbReference type="ARBA" id="ARBA00011903"/>
    </source>
</evidence>
<evidence type="ECO:0000256" key="10">
    <source>
        <dbReference type="ARBA" id="ARBA00022741"/>
    </source>
</evidence>
<feature type="domain" description="AAA" evidence="20">
    <location>
        <begin position="272"/>
        <end position="411"/>
    </location>
</feature>
<proteinExistence type="inferred from homology"/>
<dbReference type="InterPro" id="IPR027417">
    <property type="entry name" value="P-loop_NTPase"/>
</dbReference>
<dbReference type="InterPro" id="IPR003856">
    <property type="entry name" value="LPS_length_determ_N"/>
</dbReference>
<protein>
    <recommendedName>
        <fullName evidence="5">non-specific protein-tyrosine kinase</fullName>
        <ecNumber evidence="5">2.7.10.2</ecNumber>
    </recommendedName>
</protein>